<evidence type="ECO:0000313" key="2">
    <source>
        <dbReference type="Proteomes" id="UP001172680"/>
    </source>
</evidence>
<gene>
    <name evidence="1" type="primary">rio2</name>
    <name evidence="1" type="ORF">H2199_003655</name>
</gene>
<dbReference type="EMBL" id="JAPDRP010000009">
    <property type="protein sequence ID" value="KAJ9644692.1"/>
    <property type="molecule type" value="Genomic_DNA"/>
</dbReference>
<reference evidence="1" key="1">
    <citation type="submission" date="2022-10" db="EMBL/GenBank/DDBJ databases">
        <title>Culturing micro-colonial fungi from biological soil crusts in the Mojave desert and describing Neophaeococcomyces mojavensis, and introducing the new genera and species Taxawa tesnikishii.</title>
        <authorList>
            <person name="Kurbessoian T."/>
            <person name="Stajich J.E."/>
        </authorList>
    </citation>
    <scope>NUCLEOTIDE SEQUENCE</scope>
    <source>
        <strain evidence="1">JES_115</strain>
    </source>
</reference>
<comment type="caution">
    <text evidence="1">The sequence shown here is derived from an EMBL/GenBank/DDBJ whole genome shotgun (WGS) entry which is preliminary data.</text>
</comment>
<protein>
    <submittedName>
        <fullName evidence="1">Serine/threonine-protein kinase rio2</fullName>
        <ecNumber evidence="1">2.7.11.1</ecNumber>
    </submittedName>
</protein>
<organism evidence="1 2">
    <name type="scientific">Coniosporium tulheliwenetii</name>
    <dbReference type="NCBI Taxonomy" id="3383036"/>
    <lineage>
        <taxon>Eukaryota</taxon>
        <taxon>Fungi</taxon>
        <taxon>Dikarya</taxon>
        <taxon>Ascomycota</taxon>
        <taxon>Pezizomycotina</taxon>
        <taxon>Dothideomycetes</taxon>
        <taxon>Dothideomycetes incertae sedis</taxon>
        <taxon>Coniosporium</taxon>
    </lineage>
</organism>
<dbReference type="Proteomes" id="UP001172680">
    <property type="component" value="Unassembled WGS sequence"/>
</dbReference>
<keyword evidence="1" id="KW-0418">Kinase</keyword>
<evidence type="ECO:0000313" key="1">
    <source>
        <dbReference type="EMBL" id="KAJ9644692.1"/>
    </source>
</evidence>
<dbReference type="EC" id="2.7.11.1" evidence="1"/>
<keyword evidence="1" id="KW-0808">Transferase</keyword>
<sequence length="439" mass="48281">MKLDTRAIRYLTAEDWRVLVAVEMGSRNHEVVPTPLIAQISGLRGGSGVHKSISNLAKVNLIGKVKNAKYDGYRLTYGGLDYLALNTHRKSSAIYSVGNQIGVGKESDIYVVASNSGVQRVLKIHRLGRISFRSVKANRDYLRNRSSGSWMYMSRLAALKEYAFMKALKDNDFPVPEPVAQSRHTVVMSLIDAFPLRQISEVPDPAGLYAELLAMIMRLARYGLIHGDFNEFNILVKEEAATEAPADTSATSQADADFPQMVSIDHPNAAYYFDRDVACVKRFFERRFHFTSDEPGPFFSDAIKDVGKDGARRLDVEVEASGFSRKMAKELESYMKEVGIDGDGAVADGEGSDDEEEQVSHDAINDGSDRTEDDAREDGTIDAQKPPSAADDDLVSGMRVLDIQDDAAEEHEPAPILLAPAKAAQSKQRSAKKAAGWAI</sequence>
<proteinExistence type="predicted"/>
<name>A0ACC2ZAD1_9PEZI</name>
<keyword evidence="2" id="KW-1185">Reference proteome</keyword>
<accession>A0ACC2ZAD1</accession>